<feature type="region of interest" description="Disordered" evidence="1">
    <location>
        <begin position="633"/>
        <end position="662"/>
    </location>
</feature>
<reference evidence="3" key="2">
    <citation type="submission" date="2025-09" db="UniProtKB">
        <authorList>
            <consortium name="Ensembl"/>
        </authorList>
    </citation>
    <scope>IDENTIFICATION</scope>
</reference>
<gene>
    <name evidence="3" type="primary">synrg</name>
</gene>
<dbReference type="CDD" id="cd00052">
    <property type="entry name" value="EH"/>
    <property type="match status" value="1"/>
</dbReference>
<feature type="compositionally biased region" description="Low complexity" evidence="1">
    <location>
        <begin position="104"/>
        <end position="131"/>
    </location>
</feature>
<dbReference type="InterPro" id="IPR059024">
    <property type="entry name" value="SYNRG_C"/>
</dbReference>
<feature type="region of interest" description="Disordered" evidence="1">
    <location>
        <begin position="1"/>
        <end position="196"/>
    </location>
</feature>
<feature type="domain" description="EH" evidence="2">
    <location>
        <begin position="279"/>
        <end position="375"/>
    </location>
</feature>
<feature type="region of interest" description="Disordered" evidence="1">
    <location>
        <begin position="818"/>
        <end position="850"/>
    </location>
</feature>
<dbReference type="InterPro" id="IPR000261">
    <property type="entry name" value="EH_dom"/>
</dbReference>
<feature type="region of interest" description="Disordered" evidence="1">
    <location>
        <begin position="412"/>
        <end position="442"/>
    </location>
</feature>
<sequence length="1204" mass="129952">MAMGMQTPGMQFMGQPQFMGMRGPGPQFPADLHKQMAEEHQKRLEQQQRMLEEDRKRRQFEEQKQKLRLLSSVKPKTGEKSRDDALEAIKGNLDGFSRDAKMHPTPSSQSKKPDSSPSHSSVTSHSLPLAFSDDDDEFSDFVQGPVDASSSFPSSSLPPSSPSLRATHISQPLETGPGQHPPSSPLPHAVPSSLPVSPAIQHSSVISSSQSAFQGNAPLTVSHFVIPSLVSTHNQRLDAITTLLKSTNNISLSPCSSQTGVGVYPQQDMQPMVPSWLYNDSLIPELFKKILEFTMTPTGIDTAKLYPILISSGLPREALGQIWALANRTTPGKLTKEELYTVLALIGVAQSGLTVMNLEILSQFPSPPVPNLPAMAMAIPSVLPQHQQPIMTQPPVSVSMTTKADDDDFQDFQEAPKAGAGDDSFTDFQGEAGGAFPSMTASSQSGYERSFSSSYSHMHHGILLRAFRHALQLFSFCFSAGEGFADFKSVSADDGFTDFKTADTVSPLDPPDQAKFQPTFPPPFSSSQSLSHSQPASLAQPRNPLNMADLDLFTTVAPPTPTADSKRSLFPSAPPSLVLPSVVKPPSVRGDDFGDFALFGSSSSSDVAPTTSTVGRGTGTTVQDDFADFMAFGSSRDQRSETSSGDVGSEGQAEMSQQRQQISTDKYDVFKQLSLEGGLAYDDNKESGGGSFSSLKSVNDDFADFQSSKFCTALGASDKSLVDKVAAFKQAKEDSASVKSLDLPSIGGSSVGKEDLEDALSVQLDMKLSDMGGDLKHVMSDSSLDLPGLSSHQPPAAESDDLKFDPFGTSAVSSLGSYDWSDKEDLSSGQSKKLQGGLPSSAVVQKKETSFGSSENITHITVAKVTTFPIKDGGSTTESRFEAFADFGSIEQAGQDDDDDFVSEKSDSPPGTTEAEGNQGELTDEFKAFQGDKPKFGKSDFLKASTQAKVKSSEEMIKNELATFDLSVQGSHKRSHSLGEKEIVRSIPSPAPEQPFRDRSNTLNEKPALPIIRDKYKDLTGEVEESERYAYEWQRCLESALQVITTANNTLNGISSATVCTEVIQSAQGMEYLLGVVEVYRVTKRAELGIKATAVCSEKLQELLKDISRVWNNLMGFMSLANLTPDESSLDFSSCILRHGIKNAKELACGVCLLNVDSRSKAFNSETDNFKLIYGGHQYHASCANFWINCVEPKPPGLILPDLL</sequence>
<keyword evidence="4" id="KW-1185">Reference proteome</keyword>
<name>A0A671QIU2_9TELE</name>
<feature type="region of interest" description="Disordered" evidence="1">
    <location>
        <begin position="785"/>
        <end position="804"/>
    </location>
</feature>
<dbReference type="Proteomes" id="UP000472260">
    <property type="component" value="Unassembled WGS sequence"/>
</dbReference>
<feature type="compositionally biased region" description="Low complexity" evidence="1">
    <location>
        <begin position="149"/>
        <end position="164"/>
    </location>
</feature>
<dbReference type="InterPro" id="IPR011992">
    <property type="entry name" value="EF-hand-dom_pair"/>
</dbReference>
<feature type="region of interest" description="Disordered" evidence="1">
    <location>
        <begin position="892"/>
        <end position="920"/>
    </location>
</feature>
<dbReference type="GO" id="GO:0030130">
    <property type="term" value="C:clathrin coat of trans-Golgi network vesicle"/>
    <property type="evidence" value="ECO:0007669"/>
    <property type="project" value="TreeGrafter"/>
</dbReference>
<dbReference type="PANTHER" id="PTHR15463">
    <property type="entry name" value="AP1 GAMMA SUBUNIT BINDING PROTEIN 1"/>
    <property type="match status" value="1"/>
</dbReference>
<feature type="compositionally biased region" description="Basic and acidic residues" evidence="1">
    <location>
        <begin position="31"/>
        <end position="65"/>
    </location>
</feature>
<accession>A0A671QIU2</accession>
<evidence type="ECO:0000313" key="4">
    <source>
        <dbReference type="Proteomes" id="UP000472260"/>
    </source>
</evidence>
<dbReference type="AlphaFoldDB" id="A0A671QIU2"/>
<dbReference type="Pfam" id="PF12763">
    <property type="entry name" value="EH"/>
    <property type="match status" value="1"/>
</dbReference>
<protein>
    <recommendedName>
        <fullName evidence="2">EH domain-containing protein</fullName>
    </recommendedName>
</protein>
<feature type="compositionally biased region" description="Basic and acidic residues" evidence="1">
    <location>
        <begin position="76"/>
        <end position="87"/>
    </location>
</feature>
<dbReference type="SUPFAM" id="SSF47473">
    <property type="entry name" value="EF-hand"/>
    <property type="match status" value="1"/>
</dbReference>
<dbReference type="Ensembl" id="ENSSANT00000076264.1">
    <property type="protein sequence ID" value="ENSSANP00000071734.1"/>
    <property type="gene ID" value="ENSSANG00000035431.1"/>
</dbReference>
<evidence type="ECO:0000259" key="2">
    <source>
        <dbReference type="PROSITE" id="PS50031"/>
    </source>
</evidence>
<feature type="compositionally biased region" description="Low complexity" evidence="1">
    <location>
        <begin position="525"/>
        <end position="537"/>
    </location>
</feature>
<feature type="region of interest" description="Disordered" evidence="1">
    <location>
        <begin position="502"/>
        <end position="543"/>
    </location>
</feature>
<dbReference type="Pfam" id="PF25999">
    <property type="entry name" value="SYNRG_C"/>
    <property type="match status" value="1"/>
</dbReference>
<evidence type="ECO:0000313" key="3">
    <source>
        <dbReference type="Ensembl" id="ENSSANP00000071734.1"/>
    </source>
</evidence>
<dbReference type="InterPro" id="IPR039656">
    <property type="entry name" value="SYNRG"/>
</dbReference>
<dbReference type="Gene3D" id="1.10.238.10">
    <property type="entry name" value="EF-hand"/>
    <property type="match status" value="1"/>
</dbReference>
<evidence type="ECO:0000256" key="1">
    <source>
        <dbReference type="SAM" id="MobiDB-lite"/>
    </source>
</evidence>
<dbReference type="PROSITE" id="PS50031">
    <property type="entry name" value="EH"/>
    <property type="match status" value="1"/>
</dbReference>
<reference evidence="3" key="1">
    <citation type="submission" date="2025-08" db="UniProtKB">
        <authorList>
            <consortium name="Ensembl"/>
        </authorList>
    </citation>
    <scope>IDENTIFICATION</scope>
</reference>
<proteinExistence type="predicted"/>
<dbReference type="PANTHER" id="PTHR15463:SF2">
    <property type="entry name" value="SYNERGIN GAMMA"/>
    <property type="match status" value="1"/>
</dbReference>
<organism evidence="3 4">
    <name type="scientific">Sinocyclocheilus anshuiensis</name>
    <dbReference type="NCBI Taxonomy" id="1608454"/>
    <lineage>
        <taxon>Eukaryota</taxon>
        <taxon>Metazoa</taxon>
        <taxon>Chordata</taxon>
        <taxon>Craniata</taxon>
        <taxon>Vertebrata</taxon>
        <taxon>Euteleostomi</taxon>
        <taxon>Actinopterygii</taxon>
        <taxon>Neopterygii</taxon>
        <taxon>Teleostei</taxon>
        <taxon>Ostariophysi</taxon>
        <taxon>Cypriniformes</taxon>
        <taxon>Cyprinidae</taxon>
        <taxon>Cyprininae</taxon>
        <taxon>Sinocyclocheilus</taxon>
    </lineage>
</organism>
<feature type="compositionally biased region" description="Low complexity" evidence="1">
    <location>
        <begin position="8"/>
        <end position="25"/>
    </location>
</feature>